<dbReference type="PANTHER" id="PTHR43821">
    <property type="entry name" value="NAD(P)H NITROREDUCTASE YDJA-RELATED"/>
    <property type="match status" value="1"/>
</dbReference>
<feature type="binding site" evidence="8">
    <location>
        <position position="47"/>
    </location>
    <ligand>
        <name>FMN</name>
        <dbReference type="ChEBI" id="CHEBI:58210"/>
        <note>ligand shared between dimeric partners</note>
    </ligand>
</feature>
<dbReference type="AlphaFoldDB" id="A0A4P6V494"/>
<feature type="binding site" evidence="8">
    <location>
        <position position="51"/>
    </location>
    <ligand>
        <name>FMN</name>
        <dbReference type="ChEBI" id="CHEBI:58210"/>
        <note>ligand shared between dimeric partners</note>
    </ligand>
</feature>
<keyword evidence="3 7" id="KW-0288">FMN</keyword>
<reference evidence="10 11" key="1">
    <citation type="journal article" date="2017" name="Int. J. Syst. Evol. Microbiol.">
        <title>Roseitalea porphyridii gen. nov., sp. nov., isolated from a red alga, and reclassification of Hoeflea suaedae Chung et al. 2013 as Pseudohoeflea suaedae gen. nov., comb. nov.</title>
        <authorList>
            <person name="Hyeon J.W."/>
            <person name="Jeong S.E."/>
            <person name="Baek K."/>
            <person name="Jeon C.O."/>
        </authorList>
    </citation>
    <scope>NUCLEOTIDE SEQUENCE [LARGE SCALE GENOMIC DNA]</scope>
    <source>
        <strain evidence="10 11">MA7-20</strain>
    </source>
</reference>
<keyword evidence="5 7" id="KW-0560">Oxidoreductase</keyword>
<dbReference type="EC" id="1.-.-.-" evidence="7"/>
<dbReference type="GO" id="GO:0016491">
    <property type="term" value="F:oxidoreductase activity"/>
    <property type="evidence" value="ECO:0007669"/>
    <property type="project" value="UniProtKB-UniRule"/>
</dbReference>
<name>A0A4P6V494_9HYPH</name>
<dbReference type="Gene3D" id="3.40.109.10">
    <property type="entry name" value="NADH Oxidase"/>
    <property type="match status" value="1"/>
</dbReference>
<keyword evidence="4 7" id="KW-0521">NADP</keyword>
<dbReference type="EMBL" id="CP036532">
    <property type="protein sequence ID" value="QBK32347.1"/>
    <property type="molecule type" value="Genomic_DNA"/>
</dbReference>
<feature type="domain" description="Nitroreductase" evidence="9">
    <location>
        <begin position="27"/>
        <end position="175"/>
    </location>
</feature>
<evidence type="ECO:0000313" key="10">
    <source>
        <dbReference type="EMBL" id="QBK32347.1"/>
    </source>
</evidence>
<dbReference type="Pfam" id="PF00881">
    <property type="entry name" value="Nitroreductase"/>
    <property type="match status" value="1"/>
</dbReference>
<evidence type="ECO:0000313" key="11">
    <source>
        <dbReference type="Proteomes" id="UP000293719"/>
    </source>
</evidence>
<dbReference type="InterPro" id="IPR000415">
    <property type="entry name" value="Nitroreductase-like"/>
</dbReference>
<evidence type="ECO:0000259" key="9">
    <source>
        <dbReference type="Pfam" id="PF00881"/>
    </source>
</evidence>
<dbReference type="PIRSF" id="PIRSF000232">
    <property type="entry name" value="YdjA"/>
    <property type="match status" value="1"/>
</dbReference>
<evidence type="ECO:0000256" key="4">
    <source>
        <dbReference type="ARBA" id="ARBA00022857"/>
    </source>
</evidence>
<dbReference type="CDD" id="cd02135">
    <property type="entry name" value="YdjA-like"/>
    <property type="match status" value="1"/>
</dbReference>
<evidence type="ECO:0000256" key="5">
    <source>
        <dbReference type="ARBA" id="ARBA00023002"/>
    </source>
</evidence>
<keyword evidence="6 7" id="KW-0520">NAD</keyword>
<gene>
    <name evidence="10" type="ORF">E0E05_09850</name>
</gene>
<evidence type="ECO:0000256" key="6">
    <source>
        <dbReference type="ARBA" id="ARBA00023027"/>
    </source>
</evidence>
<evidence type="ECO:0000256" key="2">
    <source>
        <dbReference type="ARBA" id="ARBA00022630"/>
    </source>
</evidence>
<dbReference type="OrthoDB" id="9804207at2"/>
<dbReference type="PANTHER" id="PTHR43821:SF1">
    <property type="entry name" value="NAD(P)H NITROREDUCTASE YDJA-RELATED"/>
    <property type="match status" value="1"/>
</dbReference>
<evidence type="ECO:0000256" key="7">
    <source>
        <dbReference type="PIRNR" id="PIRNR000232"/>
    </source>
</evidence>
<dbReference type="Proteomes" id="UP000293719">
    <property type="component" value="Chromosome"/>
</dbReference>
<dbReference type="InterPro" id="IPR029479">
    <property type="entry name" value="Nitroreductase"/>
</dbReference>
<evidence type="ECO:0000256" key="8">
    <source>
        <dbReference type="PIRSR" id="PIRSR000232-1"/>
    </source>
</evidence>
<dbReference type="InterPro" id="IPR052530">
    <property type="entry name" value="NAD(P)H_nitroreductase"/>
</dbReference>
<feature type="binding site" description="in other chain" evidence="8">
    <location>
        <begin position="145"/>
        <end position="147"/>
    </location>
    <ligand>
        <name>FMN</name>
        <dbReference type="ChEBI" id="CHEBI:58210"/>
        <note>ligand shared between dimeric partners</note>
    </ligand>
</feature>
<proteinExistence type="inferred from homology"/>
<dbReference type="SUPFAM" id="SSF55469">
    <property type="entry name" value="FMN-dependent nitroreductase-like"/>
    <property type="match status" value="1"/>
</dbReference>
<sequence length="204" mass="22352">MSLIQPGERHEEVLSFLERRKSVPLTQFRGPGPDDAMLRRLLAIAARAPDHGRLEPWRFVIYRPDDGARIGDALAALVAARDPETSADDLERERNRLRRAPVAIGVVSTAGSHERIPEWEQFLSAGAVAMNLVTAATAAGFAVNWVTGWYSDDAEGRAILGLAPHERMAAVVHIGDYDTPIPDRPRPDLDALISHYEGPYDGSA</sequence>
<accession>A0A4P6V494</accession>
<comment type="cofactor">
    <cofactor evidence="8">
        <name>FMN</name>
        <dbReference type="ChEBI" id="CHEBI:58210"/>
    </cofactor>
    <text evidence="8">Binds 1 FMN per subunit.</text>
</comment>
<protein>
    <recommendedName>
        <fullName evidence="7">Putative NAD(P)H nitroreductase</fullName>
        <ecNumber evidence="7">1.-.-.-</ecNumber>
    </recommendedName>
</protein>
<comment type="similarity">
    <text evidence="1 7">Belongs to the nitroreductase family.</text>
</comment>
<keyword evidence="2 7" id="KW-0285">Flavoprotein</keyword>
<evidence type="ECO:0000256" key="1">
    <source>
        <dbReference type="ARBA" id="ARBA00007118"/>
    </source>
</evidence>
<feature type="binding site" description="in other chain" evidence="8">
    <location>
        <begin position="20"/>
        <end position="22"/>
    </location>
    <ligand>
        <name>FMN</name>
        <dbReference type="ChEBI" id="CHEBI:58210"/>
        <note>ligand shared between dimeric partners</note>
    </ligand>
</feature>
<dbReference type="KEGG" id="rpod:E0E05_09850"/>
<organism evidence="10 11">
    <name type="scientific">Roseitalea porphyridii</name>
    <dbReference type="NCBI Taxonomy" id="1852022"/>
    <lineage>
        <taxon>Bacteria</taxon>
        <taxon>Pseudomonadati</taxon>
        <taxon>Pseudomonadota</taxon>
        <taxon>Alphaproteobacteria</taxon>
        <taxon>Hyphomicrobiales</taxon>
        <taxon>Ahrensiaceae</taxon>
        <taxon>Roseitalea</taxon>
    </lineage>
</organism>
<evidence type="ECO:0000256" key="3">
    <source>
        <dbReference type="ARBA" id="ARBA00022643"/>
    </source>
</evidence>
<keyword evidence="11" id="KW-1185">Reference proteome</keyword>
<dbReference type="InterPro" id="IPR026021">
    <property type="entry name" value="YdjA-like"/>
</dbReference>